<dbReference type="Proteomes" id="UP000077885">
    <property type="component" value="Unassembled WGS sequence"/>
</dbReference>
<dbReference type="PANTHER" id="PTHR43527">
    <property type="entry name" value="4-DIPHOSPHOCYTIDYL-2-C-METHYL-D-ERYTHRITOL KINASE, CHLOROPLASTIC"/>
    <property type="match status" value="1"/>
</dbReference>
<comment type="function">
    <text evidence="10">Catalyzes the phosphorylation of the position 2 hydroxy group of 4-diphosphocytidyl-2C-methyl-D-erythritol.</text>
</comment>
<evidence type="ECO:0000256" key="7">
    <source>
        <dbReference type="ARBA" id="ARBA00022840"/>
    </source>
</evidence>
<evidence type="ECO:0000256" key="9">
    <source>
        <dbReference type="ARBA" id="ARBA00032554"/>
    </source>
</evidence>
<protein>
    <recommendedName>
        <fullName evidence="3 10">4-diphosphocytidyl-2-C-methyl-D-erythritol kinase</fullName>
        <shortName evidence="10">CMK</shortName>
        <ecNumber evidence="2 10">2.7.1.148</ecNumber>
    </recommendedName>
    <alternativeName>
        <fullName evidence="9 10">4-(cytidine-5'-diphospho)-2-C-methyl-D-erythritol kinase</fullName>
    </alternativeName>
</protein>
<dbReference type="InterPro" id="IPR014721">
    <property type="entry name" value="Ribsml_uS5_D2-typ_fold_subgr"/>
</dbReference>
<feature type="binding site" evidence="10">
    <location>
        <begin position="98"/>
        <end position="108"/>
    </location>
    <ligand>
        <name>ATP</name>
        <dbReference type="ChEBI" id="CHEBI:30616"/>
    </ligand>
</feature>
<dbReference type="RefSeq" id="WP_067593309.1">
    <property type="nucleotide sequence ID" value="NZ_LXSL01000025.1"/>
</dbReference>
<dbReference type="GO" id="GO:0019288">
    <property type="term" value="P:isopentenyl diphosphate biosynthetic process, methylerythritol 4-phosphate pathway"/>
    <property type="evidence" value="ECO:0007669"/>
    <property type="project" value="UniProtKB-UniRule"/>
</dbReference>
<comment type="caution">
    <text evidence="13">The sequence shown here is derived from an EMBL/GenBank/DDBJ whole genome shotgun (WGS) entry which is preliminary data.</text>
</comment>
<feature type="active site" evidence="10">
    <location>
        <position position="15"/>
    </location>
</feature>
<feature type="domain" description="GHMP kinase N-terminal" evidence="11">
    <location>
        <begin position="72"/>
        <end position="148"/>
    </location>
</feature>
<feature type="domain" description="GHMP kinase C-terminal" evidence="12">
    <location>
        <begin position="208"/>
        <end position="265"/>
    </location>
</feature>
<dbReference type="EMBL" id="LXSL01000025">
    <property type="protein sequence ID" value="OAM27177.1"/>
    <property type="molecule type" value="Genomic_DNA"/>
</dbReference>
<dbReference type="EC" id="2.7.1.148" evidence="2 10"/>
<organism evidence="13 14">
    <name type="scientific">Eikenella longinqua</name>
    <dbReference type="NCBI Taxonomy" id="1795827"/>
    <lineage>
        <taxon>Bacteria</taxon>
        <taxon>Pseudomonadati</taxon>
        <taxon>Pseudomonadota</taxon>
        <taxon>Betaproteobacteria</taxon>
        <taxon>Neisseriales</taxon>
        <taxon>Neisseriaceae</taxon>
        <taxon>Eikenella</taxon>
    </lineage>
</organism>
<dbReference type="AlphaFoldDB" id="A0A1A9RWR0"/>
<keyword evidence="14" id="KW-1185">Reference proteome</keyword>
<keyword evidence="8 10" id="KW-0414">Isoprene biosynthesis</keyword>
<evidence type="ECO:0000256" key="4">
    <source>
        <dbReference type="ARBA" id="ARBA00022679"/>
    </source>
</evidence>
<keyword evidence="6 10" id="KW-0418">Kinase</keyword>
<evidence type="ECO:0000256" key="6">
    <source>
        <dbReference type="ARBA" id="ARBA00022777"/>
    </source>
</evidence>
<dbReference type="NCBIfam" id="TIGR00154">
    <property type="entry name" value="ispE"/>
    <property type="match status" value="1"/>
</dbReference>
<keyword evidence="4 10" id="KW-0808">Transferase</keyword>
<evidence type="ECO:0000256" key="3">
    <source>
        <dbReference type="ARBA" id="ARBA00017473"/>
    </source>
</evidence>
<dbReference type="UniPathway" id="UPA00056">
    <property type="reaction ID" value="UER00094"/>
</dbReference>
<dbReference type="Gene3D" id="3.30.230.10">
    <property type="match status" value="1"/>
</dbReference>
<evidence type="ECO:0000259" key="12">
    <source>
        <dbReference type="Pfam" id="PF08544"/>
    </source>
</evidence>
<dbReference type="GO" id="GO:0005524">
    <property type="term" value="F:ATP binding"/>
    <property type="evidence" value="ECO:0007669"/>
    <property type="project" value="UniProtKB-UniRule"/>
</dbReference>
<comment type="catalytic activity">
    <reaction evidence="10">
        <text>4-CDP-2-C-methyl-D-erythritol + ATP = 4-CDP-2-C-methyl-D-erythritol 2-phosphate + ADP + H(+)</text>
        <dbReference type="Rhea" id="RHEA:18437"/>
        <dbReference type="ChEBI" id="CHEBI:15378"/>
        <dbReference type="ChEBI" id="CHEBI:30616"/>
        <dbReference type="ChEBI" id="CHEBI:57823"/>
        <dbReference type="ChEBI" id="CHEBI:57919"/>
        <dbReference type="ChEBI" id="CHEBI:456216"/>
        <dbReference type="EC" id="2.7.1.148"/>
    </reaction>
</comment>
<dbReference type="GO" id="GO:0016114">
    <property type="term" value="P:terpenoid biosynthetic process"/>
    <property type="evidence" value="ECO:0007669"/>
    <property type="project" value="UniProtKB-UniRule"/>
</dbReference>
<evidence type="ECO:0000256" key="8">
    <source>
        <dbReference type="ARBA" id="ARBA00023229"/>
    </source>
</evidence>
<comment type="pathway">
    <text evidence="10">Isoprenoid biosynthesis; isopentenyl diphosphate biosynthesis via DXP pathway; isopentenyl diphosphate from 1-deoxy-D-xylulose 5-phosphate: step 3/6.</text>
</comment>
<dbReference type="PANTHER" id="PTHR43527:SF2">
    <property type="entry name" value="4-DIPHOSPHOCYTIDYL-2-C-METHYL-D-ERYTHRITOL KINASE, CHLOROPLASTIC"/>
    <property type="match status" value="1"/>
</dbReference>
<evidence type="ECO:0000256" key="1">
    <source>
        <dbReference type="ARBA" id="ARBA00009684"/>
    </source>
</evidence>
<dbReference type="HAMAP" id="MF_00061">
    <property type="entry name" value="IspE"/>
    <property type="match status" value="1"/>
</dbReference>
<feature type="active site" evidence="10">
    <location>
        <position position="140"/>
    </location>
</feature>
<dbReference type="OrthoDB" id="9809438at2"/>
<dbReference type="InterPro" id="IPR020568">
    <property type="entry name" value="Ribosomal_Su5_D2-typ_SF"/>
</dbReference>
<sequence>MSPHPAARAFPAPAKLNLSLRITGRRPDGYHLLESLFCLIDLCDTVWLLPRSDGQIILHNPAGGIPPEQDLSYRAARALQQFSGSPQGVEIWLNKRIPSGGGLGGGSSDAATVLLALNHLWRTAVPPEQLHTLGLALGADVPFFLFGQNAFAQGIGEILRPMAVPEQWYVVVHPHTHVSTPKIFAHPDLTRNSPPCPNPSFEQLQPFRNDMQAVVLAEYPSVAAAFRLLQNHGRPQMSGSGACLFLACATQSEAEHIRSRLPENLASWCVRGLSRHPLSAMLCP</sequence>
<keyword evidence="5 10" id="KW-0547">Nucleotide-binding</keyword>
<dbReference type="Gene3D" id="3.30.70.890">
    <property type="entry name" value="GHMP kinase, C-terminal domain"/>
    <property type="match status" value="1"/>
</dbReference>
<dbReference type="STRING" id="1795827.A7P95_07250"/>
<dbReference type="Pfam" id="PF00288">
    <property type="entry name" value="GHMP_kinases_N"/>
    <property type="match status" value="1"/>
</dbReference>
<evidence type="ECO:0000313" key="13">
    <source>
        <dbReference type="EMBL" id="OAM27177.1"/>
    </source>
</evidence>
<gene>
    <name evidence="10" type="primary">ispE</name>
    <name evidence="13" type="ORF">A7P95_07250</name>
</gene>
<evidence type="ECO:0000313" key="14">
    <source>
        <dbReference type="Proteomes" id="UP000077885"/>
    </source>
</evidence>
<evidence type="ECO:0000259" key="11">
    <source>
        <dbReference type="Pfam" id="PF00288"/>
    </source>
</evidence>
<keyword evidence="7 10" id="KW-0067">ATP-binding</keyword>
<dbReference type="InterPro" id="IPR004424">
    <property type="entry name" value="IspE"/>
</dbReference>
<proteinExistence type="inferred from homology"/>
<evidence type="ECO:0000256" key="10">
    <source>
        <dbReference type="HAMAP-Rule" id="MF_00061"/>
    </source>
</evidence>
<dbReference type="SUPFAM" id="SSF54211">
    <property type="entry name" value="Ribosomal protein S5 domain 2-like"/>
    <property type="match status" value="1"/>
</dbReference>
<dbReference type="InterPro" id="IPR006204">
    <property type="entry name" value="GHMP_kinase_N_dom"/>
</dbReference>
<reference evidence="14" key="1">
    <citation type="submission" date="2016-05" db="EMBL/GenBank/DDBJ databases">
        <title>Draft genome of Corynebacterium afermentans subsp. afermentans LCDC 88199T.</title>
        <authorList>
            <person name="Bernier A.-M."/>
            <person name="Bernard K."/>
        </authorList>
    </citation>
    <scope>NUCLEOTIDE SEQUENCE [LARGE SCALE GENOMIC DNA]</scope>
    <source>
        <strain evidence="14">NML02-A-017</strain>
    </source>
</reference>
<evidence type="ECO:0000256" key="5">
    <source>
        <dbReference type="ARBA" id="ARBA00022741"/>
    </source>
</evidence>
<dbReference type="GO" id="GO:0050515">
    <property type="term" value="F:4-(cytidine 5'-diphospho)-2-C-methyl-D-erythritol kinase activity"/>
    <property type="evidence" value="ECO:0007669"/>
    <property type="project" value="UniProtKB-UniRule"/>
</dbReference>
<evidence type="ECO:0000256" key="2">
    <source>
        <dbReference type="ARBA" id="ARBA00012052"/>
    </source>
</evidence>
<accession>A0A1A9RWR0</accession>
<dbReference type="PIRSF" id="PIRSF010376">
    <property type="entry name" value="IspE"/>
    <property type="match status" value="1"/>
</dbReference>
<dbReference type="InterPro" id="IPR036554">
    <property type="entry name" value="GHMP_kinase_C_sf"/>
</dbReference>
<dbReference type="SUPFAM" id="SSF55060">
    <property type="entry name" value="GHMP Kinase, C-terminal domain"/>
    <property type="match status" value="1"/>
</dbReference>
<dbReference type="Pfam" id="PF08544">
    <property type="entry name" value="GHMP_kinases_C"/>
    <property type="match status" value="1"/>
</dbReference>
<comment type="similarity">
    <text evidence="1 10">Belongs to the GHMP kinase family. IspE subfamily.</text>
</comment>
<name>A0A1A9RWR0_9NEIS</name>
<dbReference type="InterPro" id="IPR013750">
    <property type="entry name" value="GHMP_kinase_C_dom"/>
</dbReference>